<keyword evidence="3" id="KW-1185">Reference proteome</keyword>
<dbReference type="EMBL" id="SRLB01000069">
    <property type="protein sequence ID" value="TGD91908.1"/>
    <property type="molecule type" value="Genomic_DNA"/>
</dbReference>
<dbReference type="RefSeq" id="WP_135420000.1">
    <property type="nucleotide sequence ID" value="NZ_SRLB01000069.1"/>
</dbReference>
<gene>
    <name evidence="2" type="ORF">EU555_35370</name>
</gene>
<dbReference type="AlphaFoldDB" id="A0A4Z0NCG9"/>
<feature type="compositionally biased region" description="Basic and acidic residues" evidence="1">
    <location>
        <begin position="18"/>
        <end position="45"/>
    </location>
</feature>
<evidence type="ECO:0000313" key="3">
    <source>
        <dbReference type="Proteomes" id="UP000297535"/>
    </source>
</evidence>
<evidence type="ECO:0000313" key="2">
    <source>
        <dbReference type="EMBL" id="TGD91908.1"/>
    </source>
</evidence>
<organism evidence="2 3">
    <name type="scientific">Methylobacterium nonmethylotrophicum</name>
    <dbReference type="NCBI Taxonomy" id="1141884"/>
    <lineage>
        <taxon>Bacteria</taxon>
        <taxon>Pseudomonadati</taxon>
        <taxon>Pseudomonadota</taxon>
        <taxon>Alphaproteobacteria</taxon>
        <taxon>Hyphomicrobiales</taxon>
        <taxon>Methylobacteriaceae</taxon>
        <taxon>Methylobacterium</taxon>
    </lineage>
</organism>
<accession>A0A4Z0NCG9</accession>
<dbReference type="Proteomes" id="UP000297535">
    <property type="component" value="Unassembled WGS sequence"/>
</dbReference>
<evidence type="ECO:0000256" key="1">
    <source>
        <dbReference type="SAM" id="MobiDB-lite"/>
    </source>
</evidence>
<name>A0A4Z0NCG9_9HYPH</name>
<feature type="region of interest" description="Disordered" evidence="1">
    <location>
        <begin position="1"/>
        <end position="107"/>
    </location>
</feature>
<dbReference type="CDD" id="cd21631">
    <property type="entry name" value="RHH_CopG_NikR-like"/>
    <property type="match status" value="1"/>
</dbReference>
<sequence>MASRQDMLKSRLQAMTDEAERVRDRKVEKPYEPESSKPDEAKASHVESLIASKPQKAESSKPDKATALEPLKADVEPPRRARPLTTKRGAKAKPKAKPPASGVEKKSSSIYLTDAARRALNTLAAQQGVRPHRVIDDALRIYFARHKLDFDALNGGAEE</sequence>
<feature type="compositionally biased region" description="Basic and acidic residues" evidence="1">
    <location>
        <begin position="55"/>
        <end position="79"/>
    </location>
</feature>
<protein>
    <submittedName>
        <fullName evidence="2">Uncharacterized protein</fullName>
    </submittedName>
</protein>
<reference evidence="2 3" key="1">
    <citation type="submission" date="2019-04" db="EMBL/GenBank/DDBJ databases">
        <authorList>
            <person name="Feng G."/>
            <person name="Zhu H."/>
        </authorList>
    </citation>
    <scope>NUCLEOTIDE SEQUENCE [LARGE SCALE GENOMIC DNA]</scope>
    <source>
        <strain evidence="2 3">6HR-1</strain>
    </source>
</reference>
<comment type="caution">
    <text evidence="2">The sequence shown here is derived from an EMBL/GenBank/DDBJ whole genome shotgun (WGS) entry which is preliminary data.</text>
</comment>
<proteinExistence type="predicted"/>